<evidence type="ECO:0000313" key="10">
    <source>
        <dbReference type="EMBL" id="NXP20992.1"/>
    </source>
</evidence>
<dbReference type="GO" id="GO:0006355">
    <property type="term" value="P:regulation of DNA-templated transcription"/>
    <property type="evidence" value="ECO:0007669"/>
    <property type="project" value="InterPro"/>
</dbReference>
<dbReference type="Pfam" id="PF07527">
    <property type="entry name" value="Hairy_orange"/>
    <property type="match status" value="1"/>
</dbReference>
<keyword evidence="5" id="KW-0804">Transcription</keyword>
<comment type="subcellular location">
    <subcellularLocation>
        <location evidence="1">Nucleus</location>
    </subcellularLocation>
</comment>
<evidence type="ECO:0000313" key="11">
    <source>
        <dbReference type="Proteomes" id="UP000580825"/>
    </source>
</evidence>
<dbReference type="InterPro" id="IPR036638">
    <property type="entry name" value="HLH_DNA-bd_sf"/>
</dbReference>
<evidence type="ECO:0000256" key="5">
    <source>
        <dbReference type="ARBA" id="ARBA00023163"/>
    </source>
</evidence>
<keyword evidence="2" id="KW-0678">Repressor</keyword>
<keyword evidence="3" id="KW-0805">Transcription regulation</keyword>
<keyword evidence="6" id="KW-0539">Nucleus</keyword>
<feature type="compositionally biased region" description="Gly residues" evidence="7">
    <location>
        <begin position="39"/>
        <end position="58"/>
    </location>
</feature>
<proteinExistence type="predicted"/>
<organism evidence="10 11">
    <name type="scientific">Scytalopus superciliaris</name>
    <dbReference type="NCBI Taxonomy" id="312124"/>
    <lineage>
        <taxon>Eukaryota</taxon>
        <taxon>Metazoa</taxon>
        <taxon>Chordata</taxon>
        <taxon>Craniata</taxon>
        <taxon>Vertebrata</taxon>
        <taxon>Euteleostomi</taxon>
        <taxon>Archelosauria</taxon>
        <taxon>Archosauria</taxon>
        <taxon>Dinosauria</taxon>
        <taxon>Saurischia</taxon>
        <taxon>Theropoda</taxon>
        <taxon>Coelurosauria</taxon>
        <taxon>Aves</taxon>
        <taxon>Neognathae</taxon>
        <taxon>Neoaves</taxon>
        <taxon>Telluraves</taxon>
        <taxon>Australaves</taxon>
        <taxon>Passeriformes</taxon>
        <taxon>Rhinocryptidae</taxon>
        <taxon>Scytalopus</taxon>
    </lineage>
</organism>
<dbReference type="CDD" id="cd11459">
    <property type="entry name" value="bHLH-O_HES1_4"/>
    <property type="match status" value="1"/>
</dbReference>
<dbReference type="InterPro" id="IPR050370">
    <property type="entry name" value="HES_HEY"/>
</dbReference>
<evidence type="ECO:0000259" key="8">
    <source>
        <dbReference type="PROSITE" id="PS50888"/>
    </source>
</evidence>
<dbReference type="PROSITE" id="PS50888">
    <property type="entry name" value="BHLH"/>
    <property type="match status" value="1"/>
</dbReference>
<feature type="region of interest" description="Disordered" evidence="7">
    <location>
        <begin position="1"/>
        <end position="74"/>
    </location>
</feature>
<evidence type="ECO:0000256" key="3">
    <source>
        <dbReference type="ARBA" id="ARBA00023015"/>
    </source>
</evidence>
<feature type="compositionally biased region" description="Low complexity" evidence="7">
    <location>
        <begin position="10"/>
        <end position="23"/>
    </location>
</feature>
<dbReference type="SUPFAM" id="SSF47459">
    <property type="entry name" value="HLH, helix-loop-helix DNA-binding domain"/>
    <property type="match status" value="1"/>
</dbReference>
<feature type="domain" description="Orange" evidence="9">
    <location>
        <begin position="141"/>
        <end position="174"/>
    </location>
</feature>
<evidence type="ECO:0000256" key="7">
    <source>
        <dbReference type="SAM" id="MobiDB-lite"/>
    </source>
</evidence>
<dbReference type="SUPFAM" id="SSF158457">
    <property type="entry name" value="Orange domain-like"/>
    <property type="match status" value="1"/>
</dbReference>
<evidence type="ECO:0000256" key="4">
    <source>
        <dbReference type="ARBA" id="ARBA00023125"/>
    </source>
</evidence>
<feature type="non-terminal residue" evidence="10">
    <location>
        <position position="323"/>
    </location>
</feature>
<feature type="domain" description="BHLH" evidence="8">
    <location>
        <begin position="65"/>
        <end position="122"/>
    </location>
</feature>
<evidence type="ECO:0000256" key="6">
    <source>
        <dbReference type="ARBA" id="ARBA00023242"/>
    </source>
</evidence>
<gene>
    <name evidence="10" type="primary">Hes1</name>
    <name evidence="10" type="ORF">SCYSUP_R05865</name>
</gene>
<sequence length="323" mass="33461">MPADTGMEKPTASPIAGAPASASHTPDKPRSASEHRKVNGGGGGGCRSGRSSGGGGAGWRQARGRAESSKPIMEKRRRARINESLGQLKTLILDALKKDSSRHSKLEKADILEMTVKHLRNLQRAQMTAALSADPTVLGKYRAGFNECMNEVTRFLSTCEGVNTDVRTRLLSHLSACLGQIVAMNYPPPPPPPAAQPAHLAQQPLHVQLPPAAAGAVPVPCKLNPAEALSPKVYGGFQLVPATDGQFAFLIPNPAFPPSSGPVIPLYANANVPVSAGSGSGNAGATPSASPVQGLTSFGGSIGPASQAGSPIGERSESVWRPW</sequence>
<dbReference type="FunFam" id="4.10.280.10:FF:000009">
    <property type="entry name" value="Transcription factor HES-1"/>
    <property type="match status" value="1"/>
</dbReference>
<dbReference type="InterPro" id="IPR011598">
    <property type="entry name" value="bHLH_dom"/>
</dbReference>
<feature type="compositionally biased region" description="Low complexity" evidence="7">
    <location>
        <begin position="278"/>
        <end position="290"/>
    </location>
</feature>
<dbReference type="EMBL" id="VXBX01003497">
    <property type="protein sequence ID" value="NXP20992.1"/>
    <property type="molecule type" value="Genomic_DNA"/>
</dbReference>
<dbReference type="Gene3D" id="4.10.280.10">
    <property type="entry name" value="Helix-loop-helix DNA-binding domain"/>
    <property type="match status" value="1"/>
</dbReference>
<dbReference type="GO" id="GO:0005634">
    <property type="term" value="C:nucleus"/>
    <property type="evidence" value="ECO:0007669"/>
    <property type="project" value="UniProtKB-SubCell"/>
</dbReference>
<dbReference type="PROSITE" id="PS51054">
    <property type="entry name" value="ORANGE"/>
    <property type="match status" value="1"/>
</dbReference>
<feature type="compositionally biased region" description="Basic and acidic residues" evidence="7">
    <location>
        <begin position="314"/>
        <end position="323"/>
    </location>
</feature>
<dbReference type="AlphaFoldDB" id="A0A7L1YHI8"/>
<dbReference type="SMART" id="SM00511">
    <property type="entry name" value="ORANGE"/>
    <property type="match status" value="1"/>
</dbReference>
<evidence type="ECO:0000256" key="2">
    <source>
        <dbReference type="ARBA" id="ARBA00022491"/>
    </source>
</evidence>
<dbReference type="Gene3D" id="6.10.250.980">
    <property type="match status" value="1"/>
</dbReference>
<dbReference type="SMART" id="SM00353">
    <property type="entry name" value="HLH"/>
    <property type="match status" value="1"/>
</dbReference>
<feature type="compositionally biased region" description="Basic and acidic residues" evidence="7">
    <location>
        <begin position="64"/>
        <end position="74"/>
    </location>
</feature>
<dbReference type="Pfam" id="PF00010">
    <property type="entry name" value="HLH"/>
    <property type="match status" value="1"/>
</dbReference>
<reference evidence="10 11" key="1">
    <citation type="submission" date="2019-09" db="EMBL/GenBank/DDBJ databases">
        <title>Bird 10,000 Genomes (B10K) Project - Family phase.</title>
        <authorList>
            <person name="Zhang G."/>
        </authorList>
    </citation>
    <scope>NUCLEOTIDE SEQUENCE [LARGE SCALE GENOMIC DNA]</scope>
    <source>
        <strain evidence="10">B10K-DU-002-46</strain>
        <tissue evidence="10">Muscle</tissue>
    </source>
</reference>
<name>A0A7L1YHI8_9PASS</name>
<evidence type="ECO:0000256" key="1">
    <source>
        <dbReference type="ARBA" id="ARBA00004123"/>
    </source>
</evidence>
<evidence type="ECO:0000259" key="9">
    <source>
        <dbReference type="PROSITE" id="PS51054"/>
    </source>
</evidence>
<dbReference type="GO" id="GO:0046983">
    <property type="term" value="F:protein dimerization activity"/>
    <property type="evidence" value="ECO:0007669"/>
    <property type="project" value="InterPro"/>
</dbReference>
<dbReference type="GO" id="GO:0003677">
    <property type="term" value="F:DNA binding"/>
    <property type="evidence" value="ECO:0007669"/>
    <property type="project" value="UniProtKB-KW"/>
</dbReference>
<dbReference type="Proteomes" id="UP000580825">
    <property type="component" value="Unassembled WGS sequence"/>
</dbReference>
<feature type="non-terminal residue" evidence="10">
    <location>
        <position position="1"/>
    </location>
</feature>
<dbReference type="PANTHER" id="PTHR10985">
    <property type="entry name" value="BASIC HELIX-LOOP-HELIX TRANSCRIPTION FACTOR, HES-RELATED"/>
    <property type="match status" value="1"/>
</dbReference>
<keyword evidence="11" id="KW-1185">Reference proteome</keyword>
<feature type="region of interest" description="Disordered" evidence="7">
    <location>
        <begin position="278"/>
        <end position="323"/>
    </location>
</feature>
<keyword evidence="4" id="KW-0238">DNA-binding</keyword>
<dbReference type="InterPro" id="IPR003650">
    <property type="entry name" value="Orange_dom"/>
</dbReference>
<feature type="compositionally biased region" description="Basic and acidic residues" evidence="7">
    <location>
        <begin position="25"/>
        <end position="37"/>
    </location>
</feature>
<protein>
    <submittedName>
        <fullName evidence="10">HES1 factor</fullName>
    </submittedName>
</protein>
<accession>A0A7L1YHI8</accession>
<comment type="caution">
    <text evidence="10">The sequence shown here is derived from an EMBL/GenBank/DDBJ whole genome shotgun (WGS) entry which is preliminary data.</text>
</comment>